<keyword evidence="4" id="KW-1185">Reference proteome</keyword>
<dbReference type="RefSeq" id="WP_345351406.1">
    <property type="nucleotide sequence ID" value="NZ_BAABFB010000072.1"/>
</dbReference>
<dbReference type="InterPro" id="IPR023393">
    <property type="entry name" value="START-like_dom_sf"/>
</dbReference>
<dbReference type="PANTHER" id="PTHR33824">
    <property type="entry name" value="POLYKETIDE CYCLASE/DEHYDRASE AND LIPID TRANSPORT SUPERFAMILY PROTEIN"/>
    <property type="match status" value="1"/>
</dbReference>
<dbReference type="PANTHER" id="PTHR33824:SF7">
    <property type="entry name" value="POLYKETIDE CYCLASE_DEHYDRASE AND LIPID TRANSPORT SUPERFAMILY PROTEIN"/>
    <property type="match status" value="1"/>
</dbReference>
<feature type="compositionally biased region" description="Basic and acidic residues" evidence="1">
    <location>
        <begin position="293"/>
        <end position="306"/>
    </location>
</feature>
<dbReference type="Gene3D" id="3.30.530.20">
    <property type="match status" value="1"/>
</dbReference>
<feature type="region of interest" description="Disordered" evidence="1">
    <location>
        <begin position="293"/>
        <end position="388"/>
    </location>
</feature>
<dbReference type="CDD" id="cd07817">
    <property type="entry name" value="SRPBCC_8"/>
    <property type="match status" value="1"/>
</dbReference>
<dbReference type="InterPro" id="IPR005031">
    <property type="entry name" value="COQ10_START"/>
</dbReference>
<dbReference type="Pfam" id="PF03364">
    <property type="entry name" value="Polyketide_cyc"/>
    <property type="match status" value="1"/>
</dbReference>
<protein>
    <submittedName>
        <fullName evidence="3">SRPBCC family protein</fullName>
    </submittedName>
</protein>
<proteinExistence type="predicted"/>
<dbReference type="Proteomes" id="UP001501183">
    <property type="component" value="Unassembled WGS sequence"/>
</dbReference>
<evidence type="ECO:0000259" key="2">
    <source>
        <dbReference type="Pfam" id="PF03364"/>
    </source>
</evidence>
<dbReference type="EMBL" id="BAABFB010000072">
    <property type="protein sequence ID" value="GAA4488237.1"/>
    <property type="molecule type" value="Genomic_DNA"/>
</dbReference>
<comment type="caution">
    <text evidence="3">The sequence shown here is derived from an EMBL/GenBank/DDBJ whole genome shotgun (WGS) entry which is preliminary data.</text>
</comment>
<dbReference type="SUPFAM" id="SSF55961">
    <property type="entry name" value="Bet v1-like"/>
    <property type="match status" value="1"/>
</dbReference>
<evidence type="ECO:0000256" key="1">
    <source>
        <dbReference type="SAM" id="MobiDB-lite"/>
    </source>
</evidence>
<gene>
    <name evidence="3" type="ORF">GCM10023094_47770</name>
</gene>
<sequence length="388" mass="43202">MTQAVEHATEKLGKVAKDAVGTVSKAGRSAASTPAQDLAPLTHSVENLVGTLAERAVSTLTDKVGNAAERLTDYAEGSGGSLLAAVTGSQKLAEGKSPLSAAMSAGLSSVKDLAGRKFEDIKESFTGARGKGKGGKKIKLTNIVEQIDVGVPVQLAYDQWTQFGEFPKFMKKVEQVEQKSDVKLAWTAKVFWSRRTWQSTILEQVPDEHIIWRSSGNKGYIDGAVTFHELAPSLTRIILILEYHPRGLFEKTGNVWRAQGRRARLELKHFQRHLMTQSALHPDDVEGWRGEIHDSKVVEEPENREDQEQDEEREDQDEDEERGAETADDESTESESRPRRRRTSSDAKRAGSSGATRRGSESTGRRERPEPRRKEKSRRTEKKQESER</sequence>
<evidence type="ECO:0000313" key="4">
    <source>
        <dbReference type="Proteomes" id="UP001501183"/>
    </source>
</evidence>
<accession>A0ABP8PL94</accession>
<reference evidence="4" key="1">
    <citation type="journal article" date="2019" name="Int. J. Syst. Evol. Microbiol.">
        <title>The Global Catalogue of Microorganisms (GCM) 10K type strain sequencing project: providing services to taxonomists for standard genome sequencing and annotation.</title>
        <authorList>
            <consortium name="The Broad Institute Genomics Platform"/>
            <consortium name="The Broad Institute Genome Sequencing Center for Infectious Disease"/>
            <person name="Wu L."/>
            <person name="Ma J."/>
        </authorList>
    </citation>
    <scope>NUCLEOTIDE SEQUENCE [LARGE SCALE GENOMIC DNA]</scope>
    <source>
        <strain evidence="4">JCM 32206</strain>
    </source>
</reference>
<organism evidence="3 4">
    <name type="scientific">Rhodococcus olei</name>
    <dbReference type="NCBI Taxonomy" id="2161675"/>
    <lineage>
        <taxon>Bacteria</taxon>
        <taxon>Bacillati</taxon>
        <taxon>Actinomycetota</taxon>
        <taxon>Actinomycetes</taxon>
        <taxon>Mycobacteriales</taxon>
        <taxon>Nocardiaceae</taxon>
        <taxon>Rhodococcus</taxon>
    </lineage>
</organism>
<name>A0ABP8PL94_9NOCA</name>
<feature type="compositionally biased region" description="Basic and acidic residues" evidence="1">
    <location>
        <begin position="358"/>
        <end position="373"/>
    </location>
</feature>
<dbReference type="InterPro" id="IPR047137">
    <property type="entry name" value="ORF3"/>
</dbReference>
<feature type="compositionally biased region" description="Acidic residues" evidence="1">
    <location>
        <begin position="307"/>
        <end position="333"/>
    </location>
</feature>
<feature type="domain" description="Coenzyme Q-binding protein COQ10 START" evidence="2">
    <location>
        <begin position="149"/>
        <end position="270"/>
    </location>
</feature>
<evidence type="ECO:0000313" key="3">
    <source>
        <dbReference type="EMBL" id="GAA4488237.1"/>
    </source>
</evidence>